<sequence>MLNKPNIDEEQFFAFEHEVSEAACHAIIEARQLLAEELTHNLSDGLLLHLQNKLSYDFDGWCYALENAALDLKYNEDYTDDEVSLIFEDEDVECINLRFGTEYSAEELCCLLGVLTLIVEADVNDMVSVHYKLMTNDYHTISAYFSKGDESLNFRFELKFDNKDVLMSIYSESAHLKDADLLGLFDGFEAKLNQLLVNQPIAKLNAFASNNPCDNGTLLDGNRNLKDPNSLVYPVVDSPEFESELSHALAVNDGSCTSNLKALLAMSDKVASLLSSTVKVERESDEVRRYAALVANANYASPLSAFGVEYDDDFLTIANKIADIAALPGCSIFTLQDLPFTLSQHYFKDKEVPDNVNEYLLLKEHPIFNNTEYMKKSIEKYFGIEISKAEAYRSALDLADVIEKSLQTDCQSIGKQSPTDEHQNLVVNSL</sequence>
<protein>
    <recommendedName>
        <fullName evidence="3">Transcriptional regulator</fullName>
    </recommendedName>
</protein>
<dbReference type="EMBL" id="BMII01000008">
    <property type="protein sequence ID" value="GGB53368.1"/>
    <property type="molecule type" value="Genomic_DNA"/>
</dbReference>
<name>A0ABQ1IVI6_9GAMM</name>
<evidence type="ECO:0000313" key="2">
    <source>
        <dbReference type="Proteomes" id="UP000617555"/>
    </source>
</evidence>
<keyword evidence="2" id="KW-1185">Reference proteome</keyword>
<gene>
    <name evidence="1" type="ORF">GCM10011607_12410</name>
</gene>
<organism evidence="1 2">
    <name type="scientific">Shewanella inventionis</name>
    <dbReference type="NCBI Taxonomy" id="1738770"/>
    <lineage>
        <taxon>Bacteria</taxon>
        <taxon>Pseudomonadati</taxon>
        <taxon>Pseudomonadota</taxon>
        <taxon>Gammaproteobacteria</taxon>
        <taxon>Alteromonadales</taxon>
        <taxon>Shewanellaceae</taxon>
        <taxon>Shewanella</taxon>
    </lineage>
</organism>
<proteinExistence type="predicted"/>
<dbReference type="RefSeq" id="WP_188738085.1">
    <property type="nucleotide sequence ID" value="NZ_BMII01000008.1"/>
</dbReference>
<evidence type="ECO:0000313" key="1">
    <source>
        <dbReference type="EMBL" id="GGB53368.1"/>
    </source>
</evidence>
<dbReference type="Proteomes" id="UP000617555">
    <property type="component" value="Unassembled WGS sequence"/>
</dbReference>
<reference evidence="2" key="1">
    <citation type="journal article" date="2019" name="Int. J. Syst. Evol. Microbiol.">
        <title>The Global Catalogue of Microorganisms (GCM) 10K type strain sequencing project: providing services to taxonomists for standard genome sequencing and annotation.</title>
        <authorList>
            <consortium name="The Broad Institute Genomics Platform"/>
            <consortium name="The Broad Institute Genome Sequencing Center for Infectious Disease"/>
            <person name="Wu L."/>
            <person name="Ma J."/>
        </authorList>
    </citation>
    <scope>NUCLEOTIDE SEQUENCE [LARGE SCALE GENOMIC DNA]</scope>
    <source>
        <strain evidence="2">CGMCC 1.15339</strain>
    </source>
</reference>
<comment type="caution">
    <text evidence="1">The sequence shown here is derived from an EMBL/GenBank/DDBJ whole genome shotgun (WGS) entry which is preliminary data.</text>
</comment>
<accession>A0ABQ1IVI6</accession>
<evidence type="ECO:0008006" key="3">
    <source>
        <dbReference type="Google" id="ProtNLM"/>
    </source>
</evidence>